<dbReference type="PATRIC" id="fig|305.107.peg.961"/>
<dbReference type="InterPro" id="IPR037512">
    <property type="entry name" value="PGPase_prok"/>
</dbReference>
<dbReference type="EMBL" id="LN899820">
    <property type="protein sequence ID" value="CUV55093.1"/>
    <property type="molecule type" value="Genomic_DNA"/>
</dbReference>
<feature type="active site" description="Nucleophile" evidence="13">
    <location>
        <position position="16"/>
    </location>
</feature>
<keyword evidence="7" id="KW-0113">Calvin cycle</keyword>
<dbReference type="NCBIfam" id="TIGR01509">
    <property type="entry name" value="HAD-SF-IA-v3"/>
    <property type="match status" value="1"/>
</dbReference>
<evidence type="ECO:0000256" key="5">
    <source>
        <dbReference type="ARBA" id="ARBA00011233"/>
    </source>
</evidence>
<dbReference type="EMBL" id="LN899821">
    <property type="protein sequence ID" value="CUV20703.1"/>
    <property type="molecule type" value="Genomic_DNA"/>
</dbReference>
<dbReference type="EMBL" id="CP085043">
    <property type="protein sequence ID" value="UZF15558.1"/>
    <property type="molecule type" value="Genomic_DNA"/>
</dbReference>
<dbReference type="PANTHER" id="PTHR43434:SF1">
    <property type="entry name" value="PHOSPHOGLYCOLATE PHOSPHATASE"/>
    <property type="match status" value="1"/>
</dbReference>
<evidence type="ECO:0000256" key="7">
    <source>
        <dbReference type="ARBA" id="ARBA00022567"/>
    </source>
</evidence>
<evidence type="ECO:0000313" key="21">
    <source>
        <dbReference type="EMBL" id="UZF15558.1"/>
    </source>
</evidence>
<dbReference type="NCBIfam" id="TIGR01549">
    <property type="entry name" value="HAD-SF-IA-v1"/>
    <property type="match status" value="1"/>
</dbReference>
<evidence type="ECO:0000256" key="4">
    <source>
        <dbReference type="ARBA" id="ARBA00006171"/>
    </source>
</evidence>
<dbReference type="UniPathway" id="UPA00865">
    <property type="reaction ID" value="UER00834"/>
</dbReference>
<evidence type="ECO:0000313" key="14">
    <source>
        <dbReference type="EMBL" id="CUV20703.1"/>
    </source>
</evidence>
<evidence type="ECO:0000256" key="1">
    <source>
        <dbReference type="ARBA" id="ARBA00000830"/>
    </source>
</evidence>
<feature type="binding site" evidence="13">
    <location>
        <position position="180"/>
    </location>
    <ligand>
        <name>Mg(2+)</name>
        <dbReference type="ChEBI" id="CHEBI:18420"/>
    </ligand>
</feature>
<evidence type="ECO:0000256" key="12">
    <source>
        <dbReference type="ARBA" id="ARBA00059247"/>
    </source>
</evidence>
<dbReference type="SUPFAM" id="SSF56784">
    <property type="entry name" value="HAD-like"/>
    <property type="match status" value="1"/>
</dbReference>
<dbReference type="Gene3D" id="3.40.50.1000">
    <property type="entry name" value="HAD superfamily/HAD-like"/>
    <property type="match status" value="1"/>
</dbReference>
<dbReference type="SFLD" id="SFLDG01135">
    <property type="entry name" value="C1.5.6:_HAD__Beta-PGM__Phospha"/>
    <property type="match status" value="1"/>
</dbReference>
<proteinExistence type="inferred from homology"/>
<dbReference type="GO" id="GO:0019253">
    <property type="term" value="P:reductive pentose-phosphate cycle"/>
    <property type="evidence" value="ECO:0007669"/>
    <property type="project" value="UniProtKB-KW"/>
</dbReference>
<evidence type="ECO:0000313" key="20">
    <source>
        <dbReference type="EMBL" id="CUV55093.1"/>
    </source>
</evidence>
<evidence type="ECO:0000256" key="13">
    <source>
        <dbReference type="HAMAP-Rule" id="MF_00495"/>
    </source>
</evidence>
<dbReference type="GO" id="GO:0005829">
    <property type="term" value="C:cytosol"/>
    <property type="evidence" value="ECO:0007669"/>
    <property type="project" value="TreeGrafter"/>
</dbReference>
<dbReference type="HAMAP" id="MF_00495">
    <property type="entry name" value="GPH_hydrolase_bact"/>
    <property type="match status" value="1"/>
</dbReference>
<dbReference type="PANTHER" id="PTHR43434">
    <property type="entry name" value="PHOSPHOGLYCOLATE PHOSPHATASE"/>
    <property type="match status" value="1"/>
</dbReference>
<dbReference type="Gene3D" id="1.10.150.240">
    <property type="entry name" value="Putative phosphatase, domain 2"/>
    <property type="match status" value="1"/>
</dbReference>
<dbReference type="GO" id="GO:0006281">
    <property type="term" value="P:DNA repair"/>
    <property type="evidence" value="ECO:0007669"/>
    <property type="project" value="TreeGrafter"/>
</dbReference>
<evidence type="ECO:0000256" key="10">
    <source>
        <dbReference type="ARBA" id="ARBA00022842"/>
    </source>
</evidence>
<evidence type="ECO:0000313" key="16">
    <source>
        <dbReference type="EMBL" id="CUV28366.1"/>
    </source>
</evidence>
<evidence type="ECO:0000313" key="15">
    <source>
        <dbReference type="EMBL" id="CUV21934.1"/>
    </source>
</evidence>
<dbReference type="SFLD" id="SFLDG01129">
    <property type="entry name" value="C1.5:_HAD__Beta-PGM__Phosphata"/>
    <property type="match status" value="1"/>
</dbReference>
<feature type="binding site" evidence="13">
    <location>
        <position position="16"/>
    </location>
    <ligand>
        <name>Mg(2+)</name>
        <dbReference type="ChEBI" id="CHEBI:18420"/>
    </ligand>
</feature>
<evidence type="ECO:0000256" key="3">
    <source>
        <dbReference type="ARBA" id="ARBA00004818"/>
    </source>
</evidence>
<sequence>MTGALPAGPVRVVIIDLDGTMVDTAGDFHAAINAMLETLGAAPDMPAQEIVGYVGKGSENLVRRVLDARLPPAQANSRFAEALDAYQRAYLAINGRYARVYDGVREGLDALRGMGLALACVTNKPHDFTQPLLAQLGLAPCFDLVYPGDAFPYRKPDPYPMLRVAEAFGVSPADIVAIGDSENDARAARAAGMRVLAVPYGYNHGQPVQAAGADAIVDSLFAAAQLIRPHATSGHTMHRAMSAASN</sequence>
<evidence type="ECO:0000313" key="19">
    <source>
        <dbReference type="EMBL" id="CUV44870.1"/>
    </source>
</evidence>
<accession>A0A0K1ZHI0</accession>
<comment type="cofactor">
    <cofactor evidence="2 13">
        <name>Mg(2+)</name>
        <dbReference type="ChEBI" id="CHEBI:18420"/>
    </cofactor>
</comment>
<reference evidence="21" key="2">
    <citation type="submission" date="2021-10" db="EMBL/GenBank/DDBJ databases">
        <title>Complete genome sequences of five Ralstonia solancearum strains isolated from sunflower.</title>
        <authorList>
            <person name="She X."/>
            <person name="He Z."/>
        </authorList>
    </citation>
    <scope>NUCLEOTIDE SEQUENCE</scope>
    <source>
        <strain evidence="21">RS638</strain>
    </source>
</reference>
<organism evidence="16">
    <name type="scientific">Ralstonia solanacearum</name>
    <name type="common">Pseudomonas solanacearum</name>
    <dbReference type="NCBI Taxonomy" id="305"/>
    <lineage>
        <taxon>Bacteria</taxon>
        <taxon>Pseudomonadati</taxon>
        <taxon>Pseudomonadota</taxon>
        <taxon>Betaproteobacteria</taxon>
        <taxon>Burkholderiales</taxon>
        <taxon>Burkholderiaceae</taxon>
        <taxon>Ralstonia</taxon>
        <taxon>Ralstonia solanacearum species complex</taxon>
    </lineage>
</organism>
<evidence type="ECO:0000256" key="11">
    <source>
        <dbReference type="ARBA" id="ARBA00023277"/>
    </source>
</evidence>
<evidence type="ECO:0000256" key="8">
    <source>
        <dbReference type="ARBA" id="ARBA00022723"/>
    </source>
</evidence>
<keyword evidence="9 13" id="KW-0378">Hydrolase</keyword>
<feature type="binding site" evidence="13">
    <location>
        <position position="18"/>
    </location>
    <ligand>
        <name>Mg(2+)</name>
        <dbReference type="ChEBI" id="CHEBI:18420"/>
    </ligand>
</feature>
<dbReference type="InterPro" id="IPR023198">
    <property type="entry name" value="PGP-like_dom2"/>
</dbReference>
<dbReference type="Pfam" id="PF00702">
    <property type="entry name" value="Hydrolase"/>
    <property type="match status" value="1"/>
</dbReference>
<dbReference type="InterPro" id="IPR036412">
    <property type="entry name" value="HAD-like_sf"/>
</dbReference>
<evidence type="ECO:0000313" key="18">
    <source>
        <dbReference type="EMBL" id="CUV40141.1"/>
    </source>
</evidence>
<dbReference type="FunFam" id="3.40.50.1000:FF:000022">
    <property type="entry name" value="Phosphoglycolate phosphatase"/>
    <property type="match status" value="1"/>
</dbReference>
<dbReference type="EMBL" id="LN899823">
    <property type="protein sequence ID" value="CUV21934.1"/>
    <property type="molecule type" value="Genomic_DNA"/>
</dbReference>
<reference evidence="16" key="1">
    <citation type="submission" date="2015-10" db="EMBL/GenBank/DDBJ databases">
        <authorList>
            <person name="Gilbert D.G."/>
        </authorList>
    </citation>
    <scope>NUCLEOTIDE SEQUENCE</scope>
    <source>
        <strain evidence="16">Phyl III-seqv23</strain>
    </source>
</reference>
<dbReference type="EMBL" id="LN899826">
    <property type="protein sequence ID" value="CUV40141.1"/>
    <property type="molecule type" value="Genomic_DNA"/>
</dbReference>
<dbReference type="EMBL" id="LN899827">
    <property type="protein sequence ID" value="CUV44870.1"/>
    <property type="molecule type" value="Genomic_DNA"/>
</dbReference>
<dbReference type="InterPro" id="IPR023214">
    <property type="entry name" value="HAD_sf"/>
</dbReference>
<name>A0A0K1ZHI0_RALSL</name>
<protein>
    <recommendedName>
        <fullName evidence="6 13">Phosphoglycolate phosphatase</fullName>
        <shortName evidence="13">PGP</shortName>
        <shortName evidence="13">PGPase</shortName>
        <ecNumber evidence="6 13">3.1.3.18</ecNumber>
    </recommendedName>
</protein>
<dbReference type="SFLD" id="SFLDS00003">
    <property type="entry name" value="Haloacid_Dehalogenase"/>
    <property type="match status" value="1"/>
</dbReference>
<dbReference type="NCBIfam" id="TIGR01449">
    <property type="entry name" value="PGP_bact"/>
    <property type="match status" value="1"/>
</dbReference>
<gene>
    <name evidence="21" type="ORF">LH706_03635</name>
    <name evidence="14" type="ORF">PSS4_v1_1630046</name>
    <name evidence="15" type="ORF">RUN1744_v1_110009</name>
    <name evidence="16" type="ORF">RUN1985_v1_200061</name>
    <name evidence="20" type="ORF">RUN215_v1_430009</name>
    <name evidence="17" type="ORF">TD1301_v1_180046</name>
    <name evidence="18" type="ORF">TF3108_v1_410100</name>
    <name evidence="19" type="ORF">TO10_v1_200009</name>
</gene>
<dbReference type="EMBL" id="LN899824">
    <property type="protein sequence ID" value="CUV28366.1"/>
    <property type="molecule type" value="Genomic_DNA"/>
</dbReference>
<keyword evidence="11 13" id="KW-0119">Carbohydrate metabolism</keyword>
<dbReference type="GO" id="GO:0046872">
    <property type="term" value="F:metal ion binding"/>
    <property type="evidence" value="ECO:0007669"/>
    <property type="project" value="UniProtKB-KW"/>
</dbReference>
<dbReference type="NCBIfam" id="NF009695">
    <property type="entry name" value="PRK13222.1-2"/>
    <property type="match status" value="1"/>
</dbReference>
<dbReference type="InterPro" id="IPR006439">
    <property type="entry name" value="HAD-SF_hydro_IA"/>
</dbReference>
<evidence type="ECO:0000256" key="6">
    <source>
        <dbReference type="ARBA" id="ARBA00013078"/>
    </source>
</evidence>
<dbReference type="EC" id="3.1.3.18" evidence="6 13"/>
<comment type="catalytic activity">
    <reaction evidence="1 13">
        <text>2-phosphoglycolate + H2O = glycolate + phosphate</text>
        <dbReference type="Rhea" id="RHEA:14369"/>
        <dbReference type="ChEBI" id="CHEBI:15377"/>
        <dbReference type="ChEBI" id="CHEBI:29805"/>
        <dbReference type="ChEBI" id="CHEBI:43474"/>
        <dbReference type="ChEBI" id="CHEBI:58033"/>
        <dbReference type="EC" id="3.1.3.18"/>
    </reaction>
</comment>
<comment type="function">
    <text evidence="12 13">Specifically catalyzes the dephosphorylation of 2-phosphoglycolate. Is involved in the dissimilation of the intracellular 2-phosphoglycolate formed during the DNA repair of 3'-phosphoglycolate ends, a major class of DNA lesions induced by oxidative stress.</text>
</comment>
<keyword evidence="8 13" id="KW-0479">Metal-binding</keyword>
<comment type="pathway">
    <text evidence="3 13">Organic acid metabolism; glycolate biosynthesis; glycolate from 2-phosphoglycolate: step 1/1.</text>
</comment>
<dbReference type="InterPro" id="IPR050155">
    <property type="entry name" value="HAD-like_hydrolase_sf"/>
</dbReference>
<evidence type="ECO:0000256" key="9">
    <source>
        <dbReference type="ARBA" id="ARBA00022801"/>
    </source>
</evidence>
<comment type="subunit">
    <text evidence="5">Homotrimer.</text>
</comment>
<dbReference type="GO" id="GO:0008967">
    <property type="term" value="F:phosphoglycolate phosphatase activity"/>
    <property type="evidence" value="ECO:0007669"/>
    <property type="project" value="UniProtKB-UniRule"/>
</dbReference>
<comment type="similarity">
    <text evidence="4 13">Belongs to the HAD-like hydrolase superfamily. CbbY/CbbZ/Gph/YieH family.</text>
</comment>
<keyword evidence="10 13" id="KW-0460">Magnesium</keyword>
<dbReference type="PRINTS" id="PR00413">
    <property type="entry name" value="HADHALOGNASE"/>
</dbReference>
<evidence type="ECO:0000313" key="17">
    <source>
        <dbReference type="EMBL" id="CUV32748.1"/>
    </source>
</evidence>
<dbReference type="EMBL" id="LN899825">
    <property type="protein sequence ID" value="CUV32748.1"/>
    <property type="molecule type" value="Genomic_DNA"/>
</dbReference>
<dbReference type="GO" id="GO:0046295">
    <property type="term" value="P:glycolate biosynthetic process"/>
    <property type="evidence" value="ECO:0007669"/>
    <property type="project" value="UniProtKB-UniRule"/>
</dbReference>
<dbReference type="AlphaFoldDB" id="A0A0K1ZHI0"/>
<evidence type="ECO:0000256" key="2">
    <source>
        <dbReference type="ARBA" id="ARBA00001946"/>
    </source>
</evidence>